<evidence type="ECO:0000313" key="4">
    <source>
        <dbReference type="Proteomes" id="UP000008120"/>
    </source>
</evidence>
<keyword evidence="1" id="KW-0472">Membrane</keyword>
<keyword evidence="1" id="KW-0812">Transmembrane</keyword>
<dbReference type="STRING" id="311458.CSUB_C0342"/>
<keyword evidence="1" id="KW-1133">Transmembrane helix</keyword>
<dbReference type="KEGG" id="csu:CSUB_C0342"/>
<feature type="transmembrane region" description="Helical" evidence="1">
    <location>
        <begin position="120"/>
        <end position="141"/>
    </location>
</feature>
<dbReference type="BioCyc" id="CCAL311458:G131R-346-MONOMER"/>
<accession>E6N4Y5</accession>
<gene>
    <name evidence="3" type="ORF">CSUB_C0342</name>
    <name evidence="2" type="ORF">HGMM_F55E04C10</name>
</gene>
<dbReference type="EMBL" id="AP011835">
    <property type="protein sequence ID" value="BAJ47354.1"/>
    <property type="molecule type" value="Genomic_DNA"/>
</dbReference>
<evidence type="ECO:0008006" key="5">
    <source>
        <dbReference type="Google" id="ProtNLM"/>
    </source>
</evidence>
<feature type="transmembrane region" description="Helical" evidence="1">
    <location>
        <begin position="30"/>
        <end position="55"/>
    </location>
</feature>
<evidence type="ECO:0000313" key="3">
    <source>
        <dbReference type="EMBL" id="BAJ50203.1"/>
    </source>
</evidence>
<reference evidence="2 4" key="1">
    <citation type="journal article" date="2005" name="Environ. Microbiol.">
        <title>Genetic and functional properties of uncultivated thermophilic crenarchaeotes from a subsurface gold mine as revealed by analysis of genome fragments.</title>
        <authorList>
            <person name="Nunoura T."/>
            <person name="Hirayama H."/>
            <person name="Takami H."/>
            <person name="Oida H."/>
            <person name="Nishi S."/>
            <person name="Shimamura S."/>
            <person name="Suzuki Y."/>
            <person name="Inagaki F."/>
            <person name="Takai K."/>
            <person name="Nealson K.H."/>
            <person name="Horikoshi K."/>
        </authorList>
    </citation>
    <scope>NUCLEOTIDE SEQUENCE [LARGE SCALE GENOMIC DNA]</scope>
</reference>
<feature type="transmembrane region" description="Helical" evidence="1">
    <location>
        <begin position="67"/>
        <end position="100"/>
    </location>
</feature>
<name>E6N4Y5_CALS0</name>
<dbReference type="EMBL" id="BA000048">
    <property type="protein sequence ID" value="BAJ50203.1"/>
    <property type="molecule type" value="Genomic_DNA"/>
</dbReference>
<dbReference type="AlphaFoldDB" id="E6N4Y5"/>
<dbReference type="Proteomes" id="UP000008120">
    <property type="component" value="Chromosome"/>
</dbReference>
<protein>
    <recommendedName>
        <fullName evidence="5">DUF996 domain-containing protein</fullName>
    </recommendedName>
</protein>
<evidence type="ECO:0000256" key="1">
    <source>
        <dbReference type="SAM" id="Phobius"/>
    </source>
</evidence>
<evidence type="ECO:0000313" key="2">
    <source>
        <dbReference type="EMBL" id="BAJ47354.1"/>
    </source>
</evidence>
<sequence>MCCGWCGRCLKPYRGCMLFMGVEMSLLGGIGYVLNIIPLANIVAPLLIGVAWYQVGSRTGQSLFRATGVLMVVTFLASVGFLVFFLGSIIGVIMSTPFAIGGENFSTAVASALLPQIMGYLAVFLAAAVTLAALGLATFVLELGSHFRAAKVLNSVWFRRAAVARIVALVLVLVFVAVVLALAVAEPGALMGAAVVGGTSYCCCYRS</sequence>
<reference evidence="2 4" key="2">
    <citation type="journal article" date="2011" name="Nucleic Acids Res.">
        <title>Insights into the evolution of Archaea and eukaryotic protein modifier systems revealed by the genome of a novel archaeal group.</title>
        <authorList>
            <person name="Nunoura T."/>
            <person name="Takaki Y."/>
            <person name="Kakuta J."/>
            <person name="Nishi S."/>
            <person name="Sugahara J."/>
            <person name="Kazama H."/>
            <person name="Chee G."/>
            <person name="Hattori M."/>
            <person name="Kanai A."/>
            <person name="Atomi H."/>
            <person name="Takai K."/>
            <person name="Takami H."/>
        </authorList>
    </citation>
    <scope>NUCLEOTIDE SEQUENCE [LARGE SCALE GENOMIC DNA]</scope>
</reference>
<organism evidence="2 4">
    <name type="scientific">Caldiarchaeum subterraneum</name>
    <dbReference type="NCBI Taxonomy" id="311458"/>
    <lineage>
        <taxon>Archaea</taxon>
        <taxon>Nitrososphaerota</taxon>
        <taxon>Candidatus Caldarchaeales</taxon>
        <taxon>Candidatus Caldarchaeaceae</taxon>
        <taxon>Candidatus Caldarchaeum</taxon>
    </lineage>
</organism>
<proteinExistence type="predicted"/>
<feature type="transmembrane region" description="Helical" evidence="1">
    <location>
        <begin position="162"/>
        <end position="185"/>
    </location>
</feature>